<keyword evidence="4" id="KW-0274">FAD</keyword>
<evidence type="ECO:0000256" key="4">
    <source>
        <dbReference type="ARBA" id="ARBA00022827"/>
    </source>
</evidence>
<dbReference type="EMBL" id="LNIX01000014">
    <property type="protein sequence ID" value="OXA46679.1"/>
    <property type="molecule type" value="Genomic_DNA"/>
</dbReference>
<comment type="similarity">
    <text evidence="2">Belongs to the FAD-binding monooxygenase family.</text>
</comment>
<dbReference type="InterPro" id="IPR011992">
    <property type="entry name" value="EF-hand-dom_pair"/>
</dbReference>
<dbReference type="PANTHER" id="PTHR43098">
    <property type="entry name" value="L-ORNITHINE N(5)-MONOOXYGENASE-RELATED"/>
    <property type="match status" value="1"/>
</dbReference>
<evidence type="ECO:0000313" key="12">
    <source>
        <dbReference type="EMBL" id="OXA46679.1"/>
    </source>
</evidence>
<dbReference type="SUPFAM" id="SSF51905">
    <property type="entry name" value="FAD/NAD(P)-binding domain"/>
    <property type="match status" value="1"/>
</dbReference>
<evidence type="ECO:0000256" key="7">
    <source>
        <dbReference type="ARBA" id="ARBA00022946"/>
    </source>
</evidence>
<keyword evidence="8" id="KW-0560">Oxidoreductase</keyword>
<name>A0A226DNA3_FOLCA</name>
<evidence type="ECO:0000256" key="3">
    <source>
        <dbReference type="ARBA" id="ARBA00022630"/>
    </source>
</evidence>
<dbReference type="Proteomes" id="UP000198287">
    <property type="component" value="Unassembled WGS sequence"/>
</dbReference>
<feature type="domain" description="EF-hand" evidence="11">
    <location>
        <begin position="144"/>
        <end position="179"/>
    </location>
</feature>
<dbReference type="GO" id="GO:0004497">
    <property type="term" value="F:monooxygenase activity"/>
    <property type="evidence" value="ECO:0007669"/>
    <property type="project" value="UniProtKB-KW"/>
</dbReference>
<evidence type="ECO:0000256" key="5">
    <source>
        <dbReference type="ARBA" id="ARBA00022837"/>
    </source>
</evidence>
<feature type="compositionally biased region" description="Low complexity" evidence="10">
    <location>
        <begin position="128"/>
        <end position="140"/>
    </location>
</feature>
<dbReference type="InterPro" id="IPR002048">
    <property type="entry name" value="EF_hand_dom"/>
</dbReference>
<organism evidence="12 13">
    <name type="scientific">Folsomia candida</name>
    <name type="common">Springtail</name>
    <dbReference type="NCBI Taxonomy" id="158441"/>
    <lineage>
        <taxon>Eukaryota</taxon>
        <taxon>Metazoa</taxon>
        <taxon>Ecdysozoa</taxon>
        <taxon>Arthropoda</taxon>
        <taxon>Hexapoda</taxon>
        <taxon>Collembola</taxon>
        <taxon>Entomobryomorpha</taxon>
        <taxon>Isotomoidea</taxon>
        <taxon>Isotomidae</taxon>
        <taxon>Proisotominae</taxon>
        <taxon>Folsomia</taxon>
    </lineage>
</organism>
<keyword evidence="5" id="KW-0106">Calcium</keyword>
<dbReference type="Gene3D" id="1.10.238.10">
    <property type="entry name" value="EF-hand"/>
    <property type="match status" value="1"/>
</dbReference>
<evidence type="ECO:0000256" key="6">
    <source>
        <dbReference type="ARBA" id="ARBA00022857"/>
    </source>
</evidence>
<dbReference type="GO" id="GO:0005509">
    <property type="term" value="F:calcium ion binding"/>
    <property type="evidence" value="ECO:0007669"/>
    <property type="project" value="InterPro"/>
</dbReference>
<keyword evidence="7" id="KW-0809">Transit peptide</keyword>
<evidence type="ECO:0000259" key="11">
    <source>
        <dbReference type="PROSITE" id="PS50222"/>
    </source>
</evidence>
<dbReference type="SUPFAM" id="SSF47473">
    <property type="entry name" value="EF-hand"/>
    <property type="match status" value="1"/>
</dbReference>
<protein>
    <submittedName>
        <fullName evidence="12">Baeyer-Villiger monooxygenase</fullName>
    </submittedName>
</protein>
<feature type="domain" description="EF-hand" evidence="11">
    <location>
        <begin position="183"/>
        <end position="218"/>
    </location>
</feature>
<evidence type="ECO:0000256" key="1">
    <source>
        <dbReference type="ARBA" id="ARBA00001974"/>
    </source>
</evidence>
<sequence length="219" mass="24604">MPSPTPEVVDPGVLDALIVGAGFSGLYTLWKLRQLGFTTKILEKGPDIGGTWYSNRYPGARVDIDIPMHQLSVEKVWSSFEWSERFPKRDELLSYFQHFVKTLDLMKDIEFNTHVVSATFDETQNDQTNSKESSTTISSTSHDDAKEVMRVHISALDKDGDGFVDESEFNATVQLCLIHDPSFPKVEFDKFVEEADTDEDGKVGIAEATECFCNHGKNN</sequence>
<keyword evidence="9 12" id="KW-0503">Monooxygenase</keyword>
<dbReference type="Pfam" id="PF13450">
    <property type="entry name" value="NAD_binding_8"/>
    <property type="match status" value="1"/>
</dbReference>
<evidence type="ECO:0000256" key="9">
    <source>
        <dbReference type="ARBA" id="ARBA00023033"/>
    </source>
</evidence>
<evidence type="ECO:0000256" key="2">
    <source>
        <dbReference type="ARBA" id="ARBA00010139"/>
    </source>
</evidence>
<dbReference type="InterPro" id="IPR018247">
    <property type="entry name" value="EF_Hand_1_Ca_BS"/>
</dbReference>
<dbReference type="InterPro" id="IPR036188">
    <property type="entry name" value="FAD/NAD-bd_sf"/>
</dbReference>
<gene>
    <name evidence="12" type="ORF">Fcan01_18156</name>
</gene>
<dbReference type="InterPro" id="IPR050775">
    <property type="entry name" value="FAD-binding_Monooxygenases"/>
</dbReference>
<proteinExistence type="inferred from homology"/>
<dbReference type="AlphaFoldDB" id="A0A226DNA3"/>
<keyword evidence="3" id="KW-0285">Flavoprotein</keyword>
<dbReference type="Gene3D" id="3.50.50.60">
    <property type="entry name" value="FAD/NAD(P)-binding domain"/>
    <property type="match status" value="1"/>
</dbReference>
<comment type="caution">
    <text evidence="12">The sequence shown here is derived from an EMBL/GenBank/DDBJ whole genome shotgun (WGS) entry which is preliminary data.</text>
</comment>
<evidence type="ECO:0000256" key="8">
    <source>
        <dbReference type="ARBA" id="ARBA00023002"/>
    </source>
</evidence>
<evidence type="ECO:0000256" key="10">
    <source>
        <dbReference type="SAM" id="MobiDB-lite"/>
    </source>
</evidence>
<feature type="region of interest" description="Disordered" evidence="10">
    <location>
        <begin position="123"/>
        <end position="142"/>
    </location>
</feature>
<dbReference type="PANTHER" id="PTHR43098:SF3">
    <property type="entry name" value="L-ORNITHINE N(5)-MONOOXYGENASE-RELATED"/>
    <property type="match status" value="1"/>
</dbReference>
<keyword evidence="6" id="KW-0521">NADP</keyword>
<comment type="cofactor">
    <cofactor evidence="1">
        <name>FAD</name>
        <dbReference type="ChEBI" id="CHEBI:57692"/>
    </cofactor>
</comment>
<keyword evidence="13" id="KW-1185">Reference proteome</keyword>
<dbReference type="PROSITE" id="PS50222">
    <property type="entry name" value="EF_HAND_2"/>
    <property type="match status" value="2"/>
</dbReference>
<evidence type="ECO:0000313" key="13">
    <source>
        <dbReference type="Proteomes" id="UP000198287"/>
    </source>
</evidence>
<dbReference type="PROSITE" id="PS00018">
    <property type="entry name" value="EF_HAND_1"/>
    <property type="match status" value="1"/>
</dbReference>
<reference evidence="12 13" key="1">
    <citation type="submission" date="2015-12" db="EMBL/GenBank/DDBJ databases">
        <title>The genome of Folsomia candida.</title>
        <authorList>
            <person name="Faddeeva A."/>
            <person name="Derks M.F."/>
            <person name="Anvar Y."/>
            <person name="Smit S."/>
            <person name="Van Straalen N."/>
            <person name="Roelofs D."/>
        </authorList>
    </citation>
    <scope>NUCLEOTIDE SEQUENCE [LARGE SCALE GENOMIC DNA]</scope>
    <source>
        <strain evidence="12 13">VU population</strain>
        <tissue evidence="12">Whole body</tissue>
    </source>
</reference>
<dbReference type="OrthoDB" id="66881at2759"/>
<accession>A0A226DNA3</accession>